<dbReference type="InterPro" id="IPR041569">
    <property type="entry name" value="AAA_lid_3"/>
</dbReference>
<comment type="caution">
    <text evidence="10">The sequence shown here is derived from an EMBL/GenBank/DDBJ whole genome shotgun (WGS) entry which is preliminary data.</text>
</comment>
<comment type="cofactor">
    <cofactor evidence="1">
        <name>Zn(2+)</name>
        <dbReference type="ChEBI" id="CHEBI:29105"/>
    </cofactor>
</comment>
<dbReference type="InterPro" id="IPR000642">
    <property type="entry name" value="Peptidase_M41"/>
</dbReference>
<dbReference type="Proteomes" id="UP000252582">
    <property type="component" value="Unassembled WGS sequence"/>
</dbReference>
<dbReference type="GO" id="GO:0006508">
    <property type="term" value="P:proteolysis"/>
    <property type="evidence" value="ECO:0007669"/>
    <property type="project" value="UniProtKB-KW"/>
</dbReference>
<keyword evidence="3 10" id="KW-0645">Protease</keyword>
<comment type="similarity">
    <text evidence="8">Belongs to the AAA ATPase family.</text>
</comment>
<keyword evidence="6" id="KW-0862">Zinc</keyword>
<dbReference type="SUPFAM" id="SSF52540">
    <property type="entry name" value="P-loop containing nucleoside triphosphate hydrolases"/>
    <property type="match status" value="1"/>
</dbReference>
<dbReference type="InterPro" id="IPR027417">
    <property type="entry name" value="P-loop_NTPase"/>
</dbReference>
<keyword evidence="4" id="KW-0479">Metal-binding</keyword>
<dbReference type="SMART" id="SM00382">
    <property type="entry name" value="AAA"/>
    <property type="match status" value="1"/>
</dbReference>
<reference evidence="10 11" key="1">
    <citation type="submission" date="2018-07" db="EMBL/GenBank/DDBJ databases">
        <title>Genomic Encyclopedia of Type Strains, Phase IV (KMG-IV): sequencing the most valuable type-strain genomes for metagenomic binning, comparative biology and taxonomic classification.</title>
        <authorList>
            <person name="Goeker M."/>
        </authorList>
    </citation>
    <scope>NUCLEOTIDE SEQUENCE [LARGE SCALE GENOMIC DNA]</scope>
    <source>
        <strain evidence="10 11">DSM 25528</strain>
    </source>
</reference>
<dbReference type="PANTHER" id="PTHR23076">
    <property type="entry name" value="METALLOPROTEASE M41 FTSH"/>
    <property type="match status" value="1"/>
</dbReference>
<evidence type="ECO:0000256" key="8">
    <source>
        <dbReference type="RuleBase" id="RU003651"/>
    </source>
</evidence>
<dbReference type="Gene3D" id="1.20.58.760">
    <property type="entry name" value="Peptidase M41"/>
    <property type="match status" value="1"/>
</dbReference>
<dbReference type="GO" id="GO:0004176">
    <property type="term" value="F:ATP-dependent peptidase activity"/>
    <property type="evidence" value="ECO:0007669"/>
    <property type="project" value="InterPro"/>
</dbReference>
<keyword evidence="8" id="KW-0067">ATP-binding</keyword>
<dbReference type="InterPro" id="IPR003960">
    <property type="entry name" value="ATPase_AAA_CS"/>
</dbReference>
<keyword evidence="11" id="KW-1185">Reference proteome</keyword>
<protein>
    <submittedName>
        <fullName evidence="10">ATP-dependent Zn protease</fullName>
    </submittedName>
</protein>
<keyword evidence="5" id="KW-0378">Hydrolase</keyword>
<evidence type="ECO:0000256" key="3">
    <source>
        <dbReference type="ARBA" id="ARBA00022670"/>
    </source>
</evidence>
<gene>
    <name evidence="10" type="ORF">DFR48_1058</name>
</gene>
<dbReference type="Pfam" id="PF01434">
    <property type="entry name" value="Peptidase_M41"/>
    <property type="match status" value="1"/>
</dbReference>
<dbReference type="GO" id="GO:0004222">
    <property type="term" value="F:metalloendopeptidase activity"/>
    <property type="evidence" value="ECO:0007669"/>
    <property type="project" value="InterPro"/>
</dbReference>
<evidence type="ECO:0000256" key="4">
    <source>
        <dbReference type="ARBA" id="ARBA00022723"/>
    </source>
</evidence>
<dbReference type="GO" id="GO:0030163">
    <property type="term" value="P:protein catabolic process"/>
    <property type="evidence" value="ECO:0007669"/>
    <property type="project" value="TreeGrafter"/>
</dbReference>
<dbReference type="SUPFAM" id="SSF140990">
    <property type="entry name" value="FtsH protease domain-like"/>
    <property type="match status" value="1"/>
</dbReference>
<dbReference type="Gene3D" id="1.10.8.60">
    <property type="match status" value="1"/>
</dbReference>
<dbReference type="GO" id="GO:0046872">
    <property type="term" value="F:metal ion binding"/>
    <property type="evidence" value="ECO:0007669"/>
    <property type="project" value="UniProtKB-KW"/>
</dbReference>
<dbReference type="InterPro" id="IPR003593">
    <property type="entry name" value="AAA+_ATPase"/>
</dbReference>
<dbReference type="Pfam" id="PF17862">
    <property type="entry name" value="AAA_lid_3"/>
    <property type="match status" value="1"/>
</dbReference>
<dbReference type="AlphaFoldDB" id="A0A6I7HL79"/>
<evidence type="ECO:0000313" key="11">
    <source>
        <dbReference type="Proteomes" id="UP000252582"/>
    </source>
</evidence>
<dbReference type="CDD" id="cd19481">
    <property type="entry name" value="RecA-like_protease"/>
    <property type="match status" value="1"/>
</dbReference>
<sequence>MQKKTVEREASLEVTTYAVAIRNALRRCGFYLRAQRIDRAIGLMLPPDADVETYRQAAKAVLRQSHELIHYTVTTIELGRKGETYSEDARKVLAQNLAVVVLIEKGAKLPPEVAIALDRILDVGSVKPIHLMSATKSAWQIDIANDVAKQLCEYPPNLLFQALRKGRPIEIVLTRLTDASKVPQVPAWEPRVEELEGYGEAREWALSLAVDLDEWRAGKLAWRDVDAGLLISGPPGTGKTLFASAVARSCRASFFGTSSARWQSKGHLGDMLGAMHKSFREAADNAPAVLFLDEIDSIGDRRTFRGDNANYSMQVVNALLELLDGSGGREGVVVIAASNFPNNIDAALLRPGRLDRHIAIGLPDHAARAQMLSMHLEKVLPPEDLQEVARATSGYTGATIAQVAKDARRIARRQGRELSVQDLLALVPPVAVLGIDERWAACAHEAGHALVGLELAVAEIEMIVVAKEMGHRHGRIGYVQWRRQTTRRRSRQSYLDEIAMMLGGTAAEKVVLGDVLEGSGGVDGSDLQRASDLATLMLASLGLGSLLYCDVSTSKDLDELRRQNPVLRRQVERLLAKQLERAEEIIQARMKDVKTLAGLLMDRDFVPGREVFRLVNGSSGDQTAS</sequence>
<name>A0A6I7HL79_9HYPH</name>
<organism evidence="10 11">
    <name type="scientific">Ciceribacter lividus</name>
    <dbReference type="NCBI Taxonomy" id="1197950"/>
    <lineage>
        <taxon>Bacteria</taxon>
        <taxon>Pseudomonadati</taxon>
        <taxon>Pseudomonadota</taxon>
        <taxon>Alphaproteobacteria</taxon>
        <taxon>Hyphomicrobiales</taxon>
        <taxon>Rhizobiaceae</taxon>
        <taxon>Ciceribacter</taxon>
    </lineage>
</organism>
<evidence type="ECO:0000256" key="6">
    <source>
        <dbReference type="ARBA" id="ARBA00022833"/>
    </source>
</evidence>
<evidence type="ECO:0000259" key="9">
    <source>
        <dbReference type="SMART" id="SM00382"/>
    </source>
</evidence>
<dbReference type="Gene3D" id="3.40.50.300">
    <property type="entry name" value="P-loop containing nucleotide triphosphate hydrolases"/>
    <property type="match status" value="1"/>
</dbReference>
<comment type="similarity">
    <text evidence="2">In the C-terminal section; belongs to the peptidase M41 family.</text>
</comment>
<evidence type="ECO:0000256" key="1">
    <source>
        <dbReference type="ARBA" id="ARBA00001947"/>
    </source>
</evidence>
<accession>A0A6I7HL79</accession>
<dbReference type="GO" id="GO:0005524">
    <property type="term" value="F:ATP binding"/>
    <property type="evidence" value="ECO:0007669"/>
    <property type="project" value="UniProtKB-KW"/>
</dbReference>
<dbReference type="RefSeq" id="WP_114363023.1">
    <property type="nucleotide sequence ID" value="NZ_QPIX01000005.1"/>
</dbReference>
<evidence type="ECO:0000256" key="5">
    <source>
        <dbReference type="ARBA" id="ARBA00022801"/>
    </source>
</evidence>
<dbReference type="Pfam" id="PF00004">
    <property type="entry name" value="AAA"/>
    <property type="match status" value="1"/>
</dbReference>
<evidence type="ECO:0000256" key="2">
    <source>
        <dbReference type="ARBA" id="ARBA00010044"/>
    </source>
</evidence>
<keyword evidence="7" id="KW-0482">Metalloprotease</keyword>
<proteinExistence type="inferred from homology"/>
<dbReference type="PROSITE" id="PS00674">
    <property type="entry name" value="AAA"/>
    <property type="match status" value="1"/>
</dbReference>
<dbReference type="PANTHER" id="PTHR23076:SF97">
    <property type="entry name" value="ATP-DEPENDENT ZINC METALLOPROTEASE YME1L1"/>
    <property type="match status" value="1"/>
</dbReference>
<dbReference type="GO" id="GO:0016887">
    <property type="term" value="F:ATP hydrolysis activity"/>
    <property type="evidence" value="ECO:0007669"/>
    <property type="project" value="InterPro"/>
</dbReference>
<evidence type="ECO:0000313" key="10">
    <source>
        <dbReference type="EMBL" id="RCW24671.1"/>
    </source>
</evidence>
<dbReference type="EMBL" id="QPIX01000005">
    <property type="protein sequence ID" value="RCW24671.1"/>
    <property type="molecule type" value="Genomic_DNA"/>
</dbReference>
<evidence type="ECO:0000256" key="7">
    <source>
        <dbReference type="ARBA" id="ARBA00023049"/>
    </source>
</evidence>
<feature type="domain" description="AAA+ ATPase" evidence="9">
    <location>
        <begin position="225"/>
        <end position="364"/>
    </location>
</feature>
<dbReference type="InterPro" id="IPR037219">
    <property type="entry name" value="Peptidase_M41-like"/>
</dbReference>
<dbReference type="InterPro" id="IPR003959">
    <property type="entry name" value="ATPase_AAA_core"/>
</dbReference>
<dbReference type="GO" id="GO:0005886">
    <property type="term" value="C:plasma membrane"/>
    <property type="evidence" value="ECO:0007669"/>
    <property type="project" value="TreeGrafter"/>
</dbReference>
<keyword evidence="8" id="KW-0547">Nucleotide-binding</keyword>